<dbReference type="InterPro" id="IPR042099">
    <property type="entry name" value="ANL_N_sf"/>
</dbReference>
<dbReference type="Gene3D" id="3.40.50.12780">
    <property type="entry name" value="N-terminal domain of ligase-like"/>
    <property type="match status" value="1"/>
</dbReference>
<evidence type="ECO:0000256" key="9">
    <source>
        <dbReference type="ARBA" id="ARBA00023128"/>
    </source>
</evidence>
<dbReference type="PROSITE" id="PS00455">
    <property type="entry name" value="AMP_BINDING"/>
    <property type="match status" value="1"/>
</dbReference>
<keyword evidence="3" id="KW-0436">Ligase</keyword>
<dbReference type="AlphaFoldDB" id="A0AAE1BB96"/>
<evidence type="ECO:0000256" key="2">
    <source>
        <dbReference type="ARBA" id="ARBA00006432"/>
    </source>
</evidence>
<proteinExistence type="inferred from homology"/>
<dbReference type="InterPro" id="IPR020845">
    <property type="entry name" value="AMP-binding_CS"/>
</dbReference>
<keyword evidence="7" id="KW-0460">Magnesium</keyword>
<protein>
    <recommendedName>
        <fullName evidence="10">medium-chain acyl-CoA ligase</fullName>
        <ecNumber evidence="10">6.2.1.2</ecNumber>
    </recommendedName>
</protein>
<dbReference type="GO" id="GO:0006637">
    <property type="term" value="P:acyl-CoA metabolic process"/>
    <property type="evidence" value="ECO:0007669"/>
    <property type="project" value="TreeGrafter"/>
</dbReference>
<dbReference type="GO" id="GO:0031956">
    <property type="term" value="F:medium-chain fatty acid-CoA ligase activity"/>
    <property type="evidence" value="ECO:0007669"/>
    <property type="project" value="UniProtKB-EC"/>
</dbReference>
<evidence type="ECO:0000259" key="13">
    <source>
        <dbReference type="Pfam" id="PF13193"/>
    </source>
</evidence>
<keyword evidence="15" id="KW-1185">Reference proteome</keyword>
<dbReference type="FunFam" id="3.40.50.12780:FF:000007">
    <property type="entry name" value="Acyl-coenzyme A synthetase ACSM2A, mitochondrial"/>
    <property type="match status" value="1"/>
</dbReference>
<keyword evidence="5" id="KW-0547">Nucleotide-binding</keyword>
<organism evidence="14 15">
    <name type="scientific">Elysia crispata</name>
    <name type="common">lettuce slug</name>
    <dbReference type="NCBI Taxonomy" id="231223"/>
    <lineage>
        <taxon>Eukaryota</taxon>
        <taxon>Metazoa</taxon>
        <taxon>Spiralia</taxon>
        <taxon>Lophotrochozoa</taxon>
        <taxon>Mollusca</taxon>
        <taxon>Gastropoda</taxon>
        <taxon>Heterobranchia</taxon>
        <taxon>Euthyneura</taxon>
        <taxon>Panpulmonata</taxon>
        <taxon>Sacoglossa</taxon>
        <taxon>Placobranchoidea</taxon>
        <taxon>Plakobranchidae</taxon>
        <taxon>Elysia</taxon>
    </lineage>
</organism>
<dbReference type="EMBL" id="JAWDGP010000269">
    <property type="protein sequence ID" value="KAK3802047.1"/>
    <property type="molecule type" value="Genomic_DNA"/>
</dbReference>
<evidence type="ECO:0000256" key="10">
    <source>
        <dbReference type="ARBA" id="ARBA00039009"/>
    </source>
</evidence>
<comment type="catalytic activity">
    <reaction evidence="11">
        <text>a medium-chain fatty acid + ATP + CoA = a medium-chain fatty acyl-CoA + AMP + diphosphate</text>
        <dbReference type="Rhea" id="RHEA:48340"/>
        <dbReference type="ChEBI" id="CHEBI:30616"/>
        <dbReference type="ChEBI" id="CHEBI:33019"/>
        <dbReference type="ChEBI" id="CHEBI:57287"/>
        <dbReference type="ChEBI" id="CHEBI:59558"/>
        <dbReference type="ChEBI" id="CHEBI:90546"/>
        <dbReference type="ChEBI" id="CHEBI:456215"/>
        <dbReference type="EC" id="6.2.1.2"/>
    </reaction>
    <physiologicalReaction direction="left-to-right" evidence="11">
        <dbReference type="Rhea" id="RHEA:48341"/>
    </physiologicalReaction>
</comment>
<dbReference type="GO" id="GO:0046872">
    <property type="term" value="F:metal ion binding"/>
    <property type="evidence" value="ECO:0007669"/>
    <property type="project" value="UniProtKB-KW"/>
</dbReference>
<evidence type="ECO:0000313" key="14">
    <source>
        <dbReference type="EMBL" id="KAK3802047.1"/>
    </source>
</evidence>
<evidence type="ECO:0000256" key="3">
    <source>
        <dbReference type="ARBA" id="ARBA00022598"/>
    </source>
</evidence>
<sequence>MAVRFITNKSFLAPLQGICRLLLRPENLGLYGNYRQSTTVRGIQLPLAGYEISNYEHERKNATMQAPKYFNFARDFIDQWAHAEKTGMRETNTPAFWWIDEDGRNELKLSFQDLSSISKRVANALVGGCGLKRQDVVIIILPKIPEWWFLHLACIRADIRSSAGTMLLRSKDILHRLKLSKAKCIVTTPEMVPYVDQVADECEELRSKIVVGDISETSLGWKNYGQLVKKAAKDFECIDTKSSDSMMIFFTSGTTGAPKMAEHSHSSYGLGHLFTARYMHQLKPQSVFWNLSDTGWAKSAWSNLFSPWSHGSCVFIHNSPKFDPVDVLTNLSKYPITHLCCSPTALRLLTLQKVNQYKIKSLYYTVTAGEPLNPELLEEWKRGAGLDIYEGYGQTETTVVCCRPPNLAYKYESMGKSAPGVDVQIVDDNGNIVDRGLEGNISIRWKPVRPLGLFSGYLNEPERTAASFRGDFYLLGDRGYMDEDDYVYFIGRSDDIIISSGYRIGPFEVESALMEHPAVIESAVVSSPDKIRGEVVKAFITLSAEYEGSDKEKLTKEIQEFVKNLTAPYKYPRKIEYTKELPKTISGKIRRVELRNKEWQIE</sequence>
<accession>A0AAE1BB96</accession>
<evidence type="ECO:0000256" key="6">
    <source>
        <dbReference type="ARBA" id="ARBA00022840"/>
    </source>
</evidence>
<dbReference type="InterPro" id="IPR051087">
    <property type="entry name" value="Mitochondrial_ACSM"/>
</dbReference>
<dbReference type="GO" id="GO:0004321">
    <property type="term" value="F:fatty-acyl-CoA synthase activity"/>
    <property type="evidence" value="ECO:0007669"/>
    <property type="project" value="TreeGrafter"/>
</dbReference>
<evidence type="ECO:0000256" key="7">
    <source>
        <dbReference type="ARBA" id="ARBA00022842"/>
    </source>
</evidence>
<dbReference type="SUPFAM" id="SSF56801">
    <property type="entry name" value="Acetyl-CoA synthetase-like"/>
    <property type="match status" value="1"/>
</dbReference>
<dbReference type="InterPro" id="IPR045851">
    <property type="entry name" value="AMP-bd_C_sf"/>
</dbReference>
<keyword evidence="4" id="KW-0479">Metal-binding</keyword>
<evidence type="ECO:0000256" key="5">
    <source>
        <dbReference type="ARBA" id="ARBA00022741"/>
    </source>
</evidence>
<name>A0AAE1BB96_9GAST</name>
<evidence type="ECO:0000256" key="1">
    <source>
        <dbReference type="ARBA" id="ARBA00004173"/>
    </source>
</evidence>
<dbReference type="PANTHER" id="PTHR43605">
    <property type="entry name" value="ACYL-COENZYME A SYNTHETASE"/>
    <property type="match status" value="1"/>
</dbReference>
<dbReference type="EC" id="6.2.1.2" evidence="10"/>
<evidence type="ECO:0000313" key="15">
    <source>
        <dbReference type="Proteomes" id="UP001283361"/>
    </source>
</evidence>
<evidence type="ECO:0000259" key="12">
    <source>
        <dbReference type="Pfam" id="PF00501"/>
    </source>
</evidence>
<reference evidence="14" key="1">
    <citation type="journal article" date="2023" name="G3 (Bethesda)">
        <title>A reference genome for the long-term kleptoplast-retaining sea slug Elysia crispata morphotype clarki.</title>
        <authorList>
            <person name="Eastman K.E."/>
            <person name="Pendleton A.L."/>
            <person name="Shaikh M.A."/>
            <person name="Suttiyut T."/>
            <person name="Ogas R."/>
            <person name="Tomko P."/>
            <person name="Gavelis G."/>
            <person name="Widhalm J.R."/>
            <person name="Wisecaver J.H."/>
        </authorList>
    </citation>
    <scope>NUCLEOTIDE SEQUENCE</scope>
    <source>
        <strain evidence="14">ECLA1</strain>
    </source>
</reference>
<feature type="domain" description="AMP-dependent synthetase/ligase" evidence="12">
    <location>
        <begin position="92"/>
        <end position="458"/>
    </location>
</feature>
<dbReference type="GO" id="GO:0005759">
    <property type="term" value="C:mitochondrial matrix"/>
    <property type="evidence" value="ECO:0007669"/>
    <property type="project" value="TreeGrafter"/>
</dbReference>
<dbReference type="InterPro" id="IPR025110">
    <property type="entry name" value="AMP-bd_C"/>
</dbReference>
<dbReference type="InterPro" id="IPR000873">
    <property type="entry name" value="AMP-dep_synth/lig_dom"/>
</dbReference>
<dbReference type="Gene3D" id="3.30.300.30">
    <property type="match status" value="1"/>
</dbReference>
<comment type="subcellular location">
    <subcellularLocation>
        <location evidence="1">Mitochondrion</location>
    </subcellularLocation>
</comment>
<dbReference type="Pfam" id="PF13193">
    <property type="entry name" value="AMP-binding_C"/>
    <property type="match status" value="1"/>
</dbReference>
<dbReference type="GO" id="GO:0005524">
    <property type="term" value="F:ATP binding"/>
    <property type="evidence" value="ECO:0007669"/>
    <property type="project" value="UniProtKB-KW"/>
</dbReference>
<keyword evidence="9" id="KW-0496">Mitochondrion</keyword>
<feature type="domain" description="AMP-binding enzyme C-terminal" evidence="13">
    <location>
        <begin position="508"/>
        <end position="588"/>
    </location>
</feature>
<keyword evidence="8" id="KW-0443">Lipid metabolism</keyword>
<gene>
    <name evidence="14" type="ORF">RRG08_064640</name>
</gene>
<comment type="similarity">
    <text evidence="2">Belongs to the ATP-dependent AMP-binding enzyme family.</text>
</comment>
<dbReference type="PANTHER" id="PTHR43605:SF10">
    <property type="entry name" value="ACYL-COA SYNTHETASE MEDIUM CHAIN FAMILY MEMBER 3"/>
    <property type="match status" value="1"/>
</dbReference>
<evidence type="ECO:0000256" key="8">
    <source>
        <dbReference type="ARBA" id="ARBA00023098"/>
    </source>
</evidence>
<dbReference type="GO" id="GO:0006633">
    <property type="term" value="P:fatty acid biosynthetic process"/>
    <property type="evidence" value="ECO:0007669"/>
    <property type="project" value="TreeGrafter"/>
</dbReference>
<evidence type="ECO:0000256" key="11">
    <source>
        <dbReference type="ARBA" id="ARBA00048477"/>
    </source>
</evidence>
<comment type="caution">
    <text evidence="14">The sequence shown here is derived from an EMBL/GenBank/DDBJ whole genome shotgun (WGS) entry which is preliminary data.</text>
</comment>
<dbReference type="Pfam" id="PF00501">
    <property type="entry name" value="AMP-binding"/>
    <property type="match status" value="1"/>
</dbReference>
<dbReference type="FunFam" id="3.30.300.30:FF:000005">
    <property type="entry name" value="Acyl-coenzyme A synthetase ACSM5, mitochondrial"/>
    <property type="match status" value="1"/>
</dbReference>
<dbReference type="Proteomes" id="UP001283361">
    <property type="component" value="Unassembled WGS sequence"/>
</dbReference>
<evidence type="ECO:0000256" key="4">
    <source>
        <dbReference type="ARBA" id="ARBA00022723"/>
    </source>
</evidence>
<keyword evidence="6" id="KW-0067">ATP-binding</keyword>